<dbReference type="AlphaFoldDB" id="A0A9N7YDU1"/>
<protein>
    <submittedName>
        <fullName evidence="1">Uncharacterized protein</fullName>
    </submittedName>
</protein>
<comment type="caution">
    <text evidence="1">The sequence shown here is derived from an EMBL/GenBank/DDBJ whole genome shotgun (WGS) entry which is preliminary data.</text>
</comment>
<dbReference type="EMBL" id="CADEAL010000602">
    <property type="protein sequence ID" value="CAB1422687.1"/>
    <property type="molecule type" value="Genomic_DNA"/>
</dbReference>
<proteinExistence type="predicted"/>
<organism evidence="1 2">
    <name type="scientific">Pleuronectes platessa</name>
    <name type="common">European plaice</name>
    <dbReference type="NCBI Taxonomy" id="8262"/>
    <lineage>
        <taxon>Eukaryota</taxon>
        <taxon>Metazoa</taxon>
        <taxon>Chordata</taxon>
        <taxon>Craniata</taxon>
        <taxon>Vertebrata</taxon>
        <taxon>Euteleostomi</taxon>
        <taxon>Actinopterygii</taxon>
        <taxon>Neopterygii</taxon>
        <taxon>Teleostei</taxon>
        <taxon>Neoteleostei</taxon>
        <taxon>Acanthomorphata</taxon>
        <taxon>Carangaria</taxon>
        <taxon>Pleuronectiformes</taxon>
        <taxon>Pleuronectoidei</taxon>
        <taxon>Pleuronectidae</taxon>
        <taxon>Pleuronectes</taxon>
    </lineage>
</organism>
<evidence type="ECO:0000313" key="2">
    <source>
        <dbReference type="Proteomes" id="UP001153269"/>
    </source>
</evidence>
<name>A0A9N7YDU1_PLEPL</name>
<evidence type="ECO:0000313" key="1">
    <source>
        <dbReference type="EMBL" id="CAB1422687.1"/>
    </source>
</evidence>
<keyword evidence="2" id="KW-1185">Reference proteome</keyword>
<accession>A0A9N7YDU1</accession>
<gene>
    <name evidence="1" type="ORF">PLEPLA_LOCUS10605</name>
</gene>
<dbReference type="Proteomes" id="UP001153269">
    <property type="component" value="Unassembled WGS sequence"/>
</dbReference>
<sequence length="205" mass="22140">MSSWETIEDSSADSVSLTAPDAQDCLTMHSISSDSVEALDSTSSTSELSWFSNMIILSKDTTCSPTFNETSEVLSIGSDLKINSRDTSVWSSIGDDDTSEEVSWRSDEASDVNAAATASDLTIVSTDTTCSPPFSDTSEEDSWSSDYASDRKNSKILLMPHMGGVKKSRSPSIHFTSYLYAPLCSLTFIPSSPQSSFFQLSILLS</sequence>
<reference evidence="1" key="1">
    <citation type="submission" date="2020-03" db="EMBL/GenBank/DDBJ databases">
        <authorList>
            <person name="Weist P."/>
        </authorList>
    </citation>
    <scope>NUCLEOTIDE SEQUENCE</scope>
</reference>